<dbReference type="GO" id="GO:0005737">
    <property type="term" value="C:cytoplasm"/>
    <property type="evidence" value="ECO:0007669"/>
    <property type="project" value="TreeGrafter"/>
</dbReference>
<comment type="similarity">
    <text evidence="2">Belongs to the threonine synthase family.</text>
</comment>
<dbReference type="Pfam" id="PF24857">
    <property type="entry name" value="THR4_C"/>
    <property type="match status" value="1"/>
</dbReference>
<evidence type="ECO:0000256" key="4">
    <source>
        <dbReference type="NCBIfam" id="TIGR00260"/>
    </source>
</evidence>
<dbReference type="EC" id="4.2.3.1" evidence="4"/>
<feature type="domain" description="Threonine synthase N-terminal" evidence="7">
    <location>
        <begin position="2"/>
        <end position="79"/>
    </location>
</feature>
<feature type="modified residue" description="N6-(pyridoxal phosphate)lysine" evidence="5">
    <location>
        <position position="113"/>
    </location>
</feature>
<dbReference type="RefSeq" id="WP_097019208.1">
    <property type="nucleotide sequence ID" value="NZ_OBDZ01000032.1"/>
</dbReference>
<accession>A0A285I939</accession>
<dbReference type="AlphaFoldDB" id="A0A285I939"/>
<evidence type="ECO:0000313" key="8">
    <source>
        <dbReference type="EMBL" id="SNY43576.1"/>
    </source>
</evidence>
<dbReference type="OrthoDB" id="9763107at2"/>
<name>A0A285I939_9FIRM</name>
<organism evidence="8 9">
    <name type="scientific">Orenia metallireducens</name>
    <dbReference type="NCBI Taxonomy" id="1413210"/>
    <lineage>
        <taxon>Bacteria</taxon>
        <taxon>Bacillati</taxon>
        <taxon>Bacillota</taxon>
        <taxon>Clostridia</taxon>
        <taxon>Halanaerobiales</taxon>
        <taxon>Halobacteroidaceae</taxon>
        <taxon>Orenia</taxon>
    </lineage>
</organism>
<feature type="domain" description="Tryptophan synthase beta chain-like PALP" evidence="6">
    <location>
        <begin position="98"/>
        <end position="325"/>
    </location>
</feature>
<dbReference type="PANTHER" id="PTHR43515:SF1">
    <property type="entry name" value="THREONINE SYNTHASE-LIKE 1"/>
    <property type="match status" value="1"/>
</dbReference>
<evidence type="ECO:0000313" key="9">
    <source>
        <dbReference type="Proteomes" id="UP000219573"/>
    </source>
</evidence>
<dbReference type="NCBIfam" id="TIGR00260">
    <property type="entry name" value="thrC"/>
    <property type="match status" value="1"/>
</dbReference>
<dbReference type="InterPro" id="IPR029144">
    <property type="entry name" value="Thr_synth_N"/>
</dbReference>
<dbReference type="InterPro" id="IPR001926">
    <property type="entry name" value="TrpB-like_PALP"/>
</dbReference>
<dbReference type="Pfam" id="PF14821">
    <property type="entry name" value="Thr_synth_N"/>
    <property type="match status" value="1"/>
</dbReference>
<reference evidence="9" key="1">
    <citation type="submission" date="2017-09" db="EMBL/GenBank/DDBJ databases">
        <authorList>
            <person name="Varghese N."/>
            <person name="Submissions S."/>
        </authorList>
    </citation>
    <scope>NUCLEOTIDE SEQUENCE [LARGE SCALE GENOMIC DNA]</scope>
    <source>
        <strain evidence="9">MSL47</strain>
    </source>
</reference>
<evidence type="ECO:0000259" key="7">
    <source>
        <dbReference type="Pfam" id="PF14821"/>
    </source>
</evidence>
<dbReference type="InterPro" id="IPR036052">
    <property type="entry name" value="TrpB-like_PALP_sf"/>
</dbReference>
<dbReference type="GO" id="GO:0004795">
    <property type="term" value="F:threonine synthase activity"/>
    <property type="evidence" value="ECO:0007669"/>
    <property type="project" value="UniProtKB-UniRule"/>
</dbReference>
<evidence type="ECO:0000259" key="6">
    <source>
        <dbReference type="Pfam" id="PF00291"/>
    </source>
</evidence>
<dbReference type="GO" id="GO:0009088">
    <property type="term" value="P:threonine biosynthetic process"/>
    <property type="evidence" value="ECO:0007669"/>
    <property type="project" value="UniProtKB-UniRule"/>
</dbReference>
<dbReference type="Gene3D" id="3.90.1380.10">
    <property type="entry name" value="Threonine synthase, N-terminal domain"/>
    <property type="match status" value="1"/>
</dbReference>
<evidence type="ECO:0000256" key="2">
    <source>
        <dbReference type="ARBA" id="ARBA00005517"/>
    </source>
</evidence>
<dbReference type="Gene3D" id="3.40.50.1100">
    <property type="match status" value="2"/>
</dbReference>
<comment type="cofactor">
    <cofactor evidence="1 5">
        <name>pyridoxal 5'-phosphate</name>
        <dbReference type="ChEBI" id="CHEBI:597326"/>
    </cofactor>
</comment>
<proteinExistence type="inferred from homology"/>
<dbReference type="EMBL" id="OBDZ01000032">
    <property type="protein sequence ID" value="SNY43576.1"/>
    <property type="molecule type" value="Genomic_DNA"/>
</dbReference>
<evidence type="ECO:0000256" key="5">
    <source>
        <dbReference type="PIRSR" id="PIRSR604450-51"/>
    </source>
</evidence>
<dbReference type="STRING" id="1413210.U472_13950"/>
<dbReference type="Pfam" id="PF00291">
    <property type="entry name" value="PALP"/>
    <property type="match status" value="1"/>
</dbReference>
<evidence type="ECO:0000256" key="3">
    <source>
        <dbReference type="ARBA" id="ARBA00022898"/>
    </source>
</evidence>
<dbReference type="PANTHER" id="PTHR43515">
    <property type="entry name" value="THREONINE SYNTHASE-LIKE 1"/>
    <property type="match status" value="1"/>
</dbReference>
<dbReference type="CDD" id="cd01560">
    <property type="entry name" value="Thr-synth_2"/>
    <property type="match status" value="1"/>
</dbReference>
<dbReference type="InterPro" id="IPR004450">
    <property type="entry name" value="Thr_synthase-like"/>
</dbReference>
<gene>
    <name evidence="8" type="ORF">SAMN06265827_13216</name>
</gene>
<dbReference type="Proteomes" id="UP000219573">
    <property type="component" value="Unassembled WGS sequence"/>
</dbReference>
<keyword evidence="3 5" id="KW-0663">Pyridoxal phosphate</keyword>
<sequence>MKYISTRANYDLVSAAEAIRLGMVPTGGLFVPENVPTFTKDEIYQMSKLSYQEIAYQVLEKFLTDYSQEEIREVIAASYNDNTFAKEDIAPVVKLNDNTYILELWHGPTAAFKDMALQILPHLLVKAIQKGDSDKEIVILVATSGDTGKAALEGFKDVDGIKIIVFYPNDGVSKVQEAQMLTTEGDNTVVVSVEGNFDDCQSAVKEIFGDVDFNQLINQNGYQFSSANSINWGRLVPQIIYYFAAYADLLRDEAIEAGEKINVSVPTGNFGNILAAYYASQMRLPVNKFICASNTNKVLTDFLKTGVYDINRDFHKTISPSMDILISSNLERFLFEMTGHDAEKINGWYDDLKTTGRFEIDEATKAKIKDIFVGEWTTEEETQATIAQVFEEYNYTLDTHTAVGIDSYQKYLKESGDQTVTIVDSTANPYKFSKSVLEALEGESQEENEFKILDTLNQVTGLEIHRGLQDLEEKEIRHNRSCASQEITAEIKDILGIK</sequence>
<keyword evidence="9" id="KW-1185">Reference proteome</keyword>
<dbReference type="InterPro" id="IPR037158">
    <property type="entry name" value="Thr_synth_N_sf"/>
</dbReference>
<protein>
    <recommendedName>
        <fullName evidence="4">Threonine synthase</fullName>
        <ecNumber evidence="4">4.2.3.1</ecNumber>
    </recommendedName>
</protein>
<evidence type="ECO:0000256" key="1">
    <source>
        <dbReference type="ARBA" id="ARBA00001933"/>
    </source>
</evidence>
<dbReference type="SUPFAM" id="SSF53686">
    <property type="entry name" value="Tryptophan synthase beta subunit-like PLP-dependent enzymes"/>
    <property type="match status" value="1"/>
</dbReference>